<accession>A0A0R2F763</accession>
<dbReference type="PATRIC" id="fig|1423804.4.peg.1324"/>
<feature type="transmembrane region" description="Helical" evidence="2">
    <location>
        <begin position="119"/>
        <end position="140"/>
    </location>
</feature>
<dbReference type="Proteomes" id="UP000051442">
    <property type="component" value="Unassembled WGS sequence"/>
</dbReference>
<evidence type="ECO:0008006" key="5">
    <source>
        <dbReference type="Google" id="ProtNLM"/>
    </source>
</evidence>
<sequence length="255" mass="28786">MSDNEKRNANAQQRNRNAGARQGHNTTAKNERAAFDNIGLTKRNSDYMFRFNQALQGTKLPVDKKSEIITETIEALKEGQKTGKTAKNLYGGDVNVRVKELVEGPKRPEGADDPYWPSALYNGLTFFAIFSIMFGIMYLLSPSTQKTSQPVGIISIIFSAVIAGLALPLVPRLFDPKRDHKYSLWARIPMVIVFVIAWLLLFYAMAYLPFYLNPVLTAWPQLILGALAGLGSFYVRRRWDLQQGFFSSGSSRRRR</sequence>
<keyword evidence="4" id="KW-1185">Reference proteome</keyword>
<dbReference type="STRING" id="1423804.FD14_GL001229"/>
<name>A0A0R2F763_9LACO</name>
<feature type="transmembrane region" description="Helical" evidence="2">
    <location>
        <begin position="152"/>
        <end position="170"/>
    </location>
</feature>
<organism evidence="3 4">
    <name type="scientific">Secundilactobacillus similis DSM 23365 = JCM 2765</name>
    <dbReference type="NCBI Taxonomy" id="1423804"/>
    <lineage>
        <taxon>Bacteria</taxon>
        <taxon>Bacillati</taxon>
        <taxon>Bacillota</taxon>
        <taxon>Bacilli</taxon>
        <taxon>Lactobacillales</taxon>
        <taxon>Lactobacillaceae</taxon>
        <taxon>Secundilactobacillus</taxon>
    </lineage>
</organism>
<keyword evidence="2" id="KW-0472">Membrane</keyword>
<evidence type="ECO:0000313" key="4">
    <source>
        <dbReference type="Proteomes" id="UP000051442"/>
    </source>
</evidence>
<feature type="compositionally biased region" description="Low complexity" evidence="1">
    <location>
        <begin position="9"/>
        <end position="23"/>
    </location>
</feature>
<evidence type="ECO:0000256" key="1">
    <source>
        <dbReference type="SAM" id="MobiDB-lite"/>
    </source>
</evidence>
<dbReference type="InterPro" id="IPR036259">
    <property type="entry name" value="MFS_trans_sf"/>
</dbReference>
<evidence type="ECO:0000313" key="3">
    <source>
        <dbReference type="EMBL" id="KRN21114.1"/>
    </source>
</evidence>
<evidence type="ECO:0000256" key="2">
    <source>
        <dbReference type="SAM" id="Phobius"/>
    </source>
</evidence>
<feature type="transmembrane region" description="Helical" evidence="2">
    <location>
        <begin position="218"/>
        <end position="235"/>
    </location>
</feature>
<comment type="caution">
    <text evidence="3">The sequence shown here is derived from an EMBL/GenBank/DDBJ whole genome shotgun (WGS) entry which is preliminary data.</text>
</comment>
<dbReference type="InterPro" id="IPR009214">
    <property type="entry name" value="DUF1129"/>
</dbReference>
<keyword evidence="2" id="KW-0812">Transmembrane</keyword>
<feature type="region of interest" description="Disordered" evidence="1">
    <location>
        <begin position="1"/>
        <end position="36"/>
    </location>
</feature>
<keyword evidence="2" id="KW-1133">Transmembrane helix</keyword>
<dbReference type="EMBL" id="AYZM01000125">
    <property type="protein sequence ID" value="KRN21114.1"/>
    <property type="molecule type" value="Genomic_DNA"/>
</dbReference>
<dbReference type="OrthoDB" id="2143285at2"/>
<dbReference type="RefSeq" id="WP_054737106.1">
    <property type="nucleotide sequence ID" value="NZ_AYZM01000125.1"/>
</dbReference>
<dbReference type="AlphaFoldDB" id="A0A0R2F763"/>
<proteinExistence type="predicted"/>
<feature type="transmembrane region" description="Helical" evidence="2">
    <location>
        <begin position="191"/>
        <end position="212"/>
    </location>
</feature>
<gene>
    <name evidence="3" type="ORF">FD14_GL001229</name>
</gene>
<protein>
    <recommendedName>
        <fullName evidence="5">Integral membrane protein</fullName>
    </recommendedName>
</protein>
<dbReference type="SUPFAM" id="SSF103473">
    <property type="entry name" value="MFS general substrate transporter"/>
    <property type="match status" value="1"/>
</dbReference>
<dbReference type="Pfam" id="PF06570">
    <property type="entry name" value="DUF1129"/>
    <property type="match status" value="1"/>
</dbReference>
<reference evidence="3 4" key="1">
    <citation type="journal article" date="2015" name="Genome Announc.">
        <title>Expanding the biotechnology potential of lactobacilli through comparative genomics of 213 strains and associated genera.</title>
        <authorList>
            <person name="Sun Z."/>
            <person name="Harris H.M."/>
            <person name="McCann A."/>
            <person name="Guo C."/>
            <person name="Argimon S."/>
            <person name="Zhang W."/>
            <person name="Yang X."/>
            <person name="Jeffery I.B."/>
            <person name="Cooney J.C."/>
            <person name="Kagawa T.F."/>
            <person name="Liu W."/>
            <person name="Song Y."/>
            <person name="Salvetti E."/>
            <person name="Wrobel A."/>
            <person name="Rasinkangas P."/>
            <person name="Parkhill J."/>
            <person name="Rea M.C."/>
            <person name="O'Sullivan O."/>
            <person name="Ritari J."/>
            <person name="Douillard F.P."/>
            <person name="Paul Ross R."/>
            <person name="Yang R."/>
            <person name="Briner A.E."/>
            <person name="Felis G.E."/>
            <person name="de Vos W.M."/>
            <person name="Barrangou R."/>
            <person name="Klaenhammer T.R."/>
            <person name="Caufield P.W."/>
            <person name="Cui Y."/>
            <person name="Zhang H."/>
            <person name="O'Toole P.W."/>
        </authorList>
    </citation>
    <scope>NUCLEOTIDE SEQUENCE [LARGE SCALE GENOMIC DNA]</scope>
    <source>
        <strain evidence="3 4">DSM 23365</strain>
    </source>
</reference>